<dbReference type="PANTHER" id="PTHR47067:SF7">
    <property type="entry name" value="TPX2 (TARGETING PROTEIN FOR XKLP2) PROTEIN FAMILY"/>
    <property type="match status" value="1"/>
</dbReference>
<feature type="region of interest" description="Disordered" evidence="7">
    <location>
        <begin position="453"/>
        <end position="532"/>
    </location>
</feature>
<dbReference type="Proteomes" id="UP001630127">
    <property type="component" value="Unassembled WGS sequence"/>
</dbReference>
<feature type="region of interest" description="Disordered" evidence="7">
    <location>
        <begin position="328"/>
        <end position="360"/>
    </location>
</feature>
<evidence type="ECO:0000256" key="1">
    <source>
        <dbReference type="ARBA" id="ARBA00004245"/>
    </source>
</evidence>
<evidence type="ECO:0000313" key="10">
    <source>
        <dbReference type="Proteomes" id="UP001630127"/>
    </source>
</evidence>
<name>A0ABD3A6G1_9GENT</name>
<feature type="compositionally biased region" description="Polar residues" evidence="7">
    <location>
        <begin position="507"/>
        <end position="532"/>
    </location>
</feature>
<reference evidence="9 10" key="1">
    <citation type="submission" date="2024-11" db="EMBL/GenBank/DDBJ databases">
        <title>A near-complete genome assembly of Cinchona calisaya.</title>
        <authorList>
            <person name="Lian D.C."/>
            <person name="Zhao X.W."/>
            <person name="Wei L."/>
        </authorList>
    </citation>
    <scope>NUCLEOTIDE SEQUENCE [LARGE SCALE GENOMIC DNA]</scope>
    <source>
        <tissue evidence="9">Nenye</tissue>
    </source>
</reference>
<accession>A0ABD3A6G1</accession>
<evidence type="ECO:0000256" key="4">
    <source>
        <dbReference type="ARBA" id="ARBA00022701"/>
    </source>
</evidence>
<evidence type="ECO:0000256" key="6">
    <source>
        <dbReference type="SAM" id="Coils"/>
    </source>
</evidence>
<feature type="coiled-coil region" evidence="6">
    <location>
        <begin position="397"/>
        <end position="439"/>
    </location>
</feature>
<keyword evidence="4" id="KW-0493">Microtubule</keyword>
<keyword evidence="5" id="KW-0206">Cytoskeleton</keyword>
<keyword evidence="3" id="KW-0963">Cytoplasm</keyword>
<evidence type="ECO:0000313" key="9">
    <source>
        <dbReference type="EMBL" id="KAL3526135.1"/>
    </source>
</evidence>
<dbReference type="PANTHER" id="PTHR47067">
    <property type="entry name" value="TPX2 (TARGETING PROTEIN FOR XKLP2) PROTEIN FAMILY-RELATED"/>
    <property type="match status" value="1"/>
</dbReference>
<dbReference type="EMBL" id="JBJUIK010000006">
    <property type="protein sequence ID" value="KAL3526135.1"/>
    <property type="molecule type" value="Genomic_DNA"/>
</dbReference>
<dbReference type="InterPro" id="IPR027329">
    <property type="entry name" value="TPX2_C"/>
</dbReference>
<comment type="similarity">
    <text evidence="2">Belongs to the TPX2 family.</text>
</comment>
<evidence type="ECO:0000256" key="7">
    <source>
        <dbReference type="SAM" id="MobiDB-lite"/>
    </source>
</evidence>
<evidence type="ECO:0000256" key="2">
    <source>
        <dbReference type="ARBA" id="ARBA00005885"/>
    </source>
</evidence>
<dbReference type="AlphaFoldDB" id="A0ABD3A6G1"/>
<feature type="domain" description="TPX2 C-terminal" evidence="8">
    <location>
        <begin position="392"/>
        <end position="459"/>
    </location>
</feature>
<comment type="subcellular location">
    <subcellularLocation>
        <location evidence="1">Cytoplasm</location>
        <location evidence="1">Cytoskeleton</location>
    </subcellularLocation>
</comment>
<feature type="compositionally biased region" description="Polar residues" evidence="7">
    <location>
        <begin position="342"/>
        <end position="351"/>
    </location>
</feature>
<feature type="compositionally biased region" description="Polar residues" evidence="7">
    <location>
        <begin position="458"/>
        <end position="483"/>
    </location>
</feature>
<proteinExistence type="inferred from homology"/>
<evidence type="ECO:0000259" key="8">
    <source>
        <dbReference type="Pfam" id="PF06886"/>
    </source>
</evidence>
<dbReference type="GO" id="GO:0005874">
    <property type="term" value="C:microtubule"/>
    <property type="evidence" value="ECO:0007669"/>
    <property type="project" value="UniProtKB-KW"/>
</dbReference>
<protein>
    <recommendedName>
        <fullName evidence="8">TPX2 C-terminal domain-containing protein</fullName>
    </recommendedName>
</protein>
<comment type="caution">
    <text evidence="9">The sequence shown here is derived from an EMBL/GenBank/DDBJ whole genome shotgun (WGS) entry which is preliminary data.</text>
</comment>
<dbReference type="Pfam" id="PF06886">
    <property type="entry name" value="TPX2"/>
    <property type="match status" value="1"/>
</dbReference>
<dbReference type="InterPro" id="IPR044216">
    <property type="entry name" value="WDL7"/>
</dbReference>
<evidence type="ECO:0000256" key="5">
    <source>
        <dbReference type="ARBA" id="ARBA00023212"/>
    </source>
</evidence>
<sequence length="532" mass="58902">MGDSACVMHAFSYASGIPNQPNQGNPIHALGESVSFGRFVSESLAWEKWSTFSHNRYVEEAEKYAQPGSVAQKKAFFEAHYKRIAAKKAAALLEQANANELIAADSQHIALNSSHLVAVNEQLLEPDVKNVDPKPESVIVLVQNCQNSNVKQIEPRTEEVVEPEETLEALVTEDSPDGLEDQEMVSESELSGTPQMEKPLLKHNFSSDPREVSSVKCKKKSAFSSLKSSVYSRASKVPCTPANPITPRIKKESNASGITTPITNKSAIDFREKKRFAPKSLHTFINSKPGTGVLTPAANSKAENSRIAPDSYKASQDCTTPLRTQDMSAATAKMPKHPAATTPYSANTRNKTPVDGNKTTCPKRHILSSVCTKSLTACRNKLRSPALSSTPFILRTEERAARRKQKLEEKFNSKEVQKVQLQTNLKEKAELELRKLRQSFCFKARPLPDFYKERETRNNQMKKNPVTQPQSPKLGRNPSSRTMQVPLPSATFLKKNAKAKHVLGKNGRTTDFSASQPEIINQENASPNIQYS</sequence>
<keyword evidence="10" id="KW-1185">Reference proteome</keyword>
<evidence type="ECO:0000256" key="3">
    <source>
        <dbReference type="ARBA" id="ARBA00022490"/>
    </source>
</evidence>
<organism evidence="9 10">
    <name type="scientific">Cinchona calisaya</name>
    <dbReference type="NCBI Taxonomy" id="153742"/>
    <lineage>
        <taxon>Eukaryota</taxon>
        <taxon>Viridiplantae</taxon>
        <taxon>Streptophyta</taxon>
        <taxon>Embryophyta</taxon>
        <taxon>Tracheophyta</taxon>
        <taxon>Spermatophyta</taxon>
        <taxon>Magnoliopsida</taxon>
        <taxon>eudicotyledons</taxon>
        <taxon>Gunneridae</taxon>
        <taxon>Pentapetalae</taxon>
        <taxon>asterids</taxon>
        <taxon>lamiids</taxon>
        <taxon>Gentianales</taxon>
        <taxon>Rubiaceae</taxon>
        <taxon>Cinchonoideae</taxon>
        <taxon>Cinchoneae</taxon>
        <taxon>Cinchona</taxon>
    </lineage>
</organism>
<gene>
    <name evidence="9" type="ORF">ACH5RR_014507</name>
</gene>
<keyword evidence="6" id="KW-0175">Coiled coil</keyword>